<evidence type="ECO:0000313" key="4">
    <source>
        <dbReference type="Proteomes" id="UP000199699"/>
    </source>
</evidence>
<keyword evidence="2" id="KW-0812">Transmembrane</keyword>
<keyword evidence="2" id="KW-1133">Transmembrane helix</keyword>
<dbReference type="Proteomes" id="UP000199699">
    <property type="component" value="Unassembled WGS sequence"/>
</dbReference>
<keyword evidence="4" id="KW-1185">Reference proteome</keyword>
<evidence type="ECO:0008006" key="5">
    <source>
        <dbReference type="Google" id="ProtNLM"/>
    </source>
</evidence>
<organism evidence="3 4">
    <name type="scientific">Micromonospora nigra</name>
    <dbReference type="NCBI Taxonomy" id="145857"/>
    <lineage>
        <taxon>Bacteria</taxon>
        <taxon>Bacillati</taxon>
        <taxon>Actinomycetota</taxon>
        <taxon>Actinomycetes</taxon>
        <taxon>Micromonosporales</taxon>
        <taxon>Micromonosporaceae</taxon>
        <taxon>Micromonospora</taxon>
    </lineage>
</organism>
<evidence type="ECO:0000256" key="1">
    <source>
        <dbReference type="SAM" id="MobiDB-lite"/>
    </source>
</evidence>
<protein>
    <recommendedName>
        <fullName evidence="5">Right handed beta helix region</fullName>
    </recommendedName>
</protein>
<evidence type="ECO:0000313" key="3">
    <source>
        <dbReference type="EMBL" id="SCL15429.1"/>
    </source>
</evidence>
<dbReference type="SUPFAM" id="SSF51126">
    <property type="entry name" value="Pectin lyase-like"/>
    <property type="match status" value="1"/>
</dbReference>
<dbReference type="STRING" id="145857.GA0070616_0726"/>
<feature type="compositionally biased region" description="Basic and acidic residues" evidence="1">
    <location>
        <begin position="80"/>
        <end position="124"/>
    </location>
</feature>
<keyword evidence="2" id="KW-0472">Membrane</keyword>
<gene>
    <name evidence="3" type="ORF">GA0070616_0726</name>
</gene>
<evidence type="ECO:0000256" key="2">
    <source>
        <dbReference type="SAM" id="Phobius"/>
    </source>
</evidence>
<dbReference type="OrthoDB" id="3399438at2"/>
<reference evidence="3 4" key="1">
    <citation type="submission" date="2016-06" db="EMBL/GenBank/DDBJ databases">
        <authorList>
            <person name="Kjaerup R.B."/>
            <person name="Dalgaard T.S."/>
            <person name="Juul-Madsen H.R."/>
        </authorList>
    </citation>
    <scope>NUCLEOTIDE SEQUENCE [LARGE SCALE GENOMIC DNA]</scope>
    <source>
        <strain evidence="3 4">DSM 43818</strain>
    </source>
</reference>
<dbReference type="InterPro" id="IPR011050">
    <property type="entry name" value="Pectin_lyase_fold/virulence"/>
</dbReference>
<dbReference type="EMBL" id="FMHT01000003">
    <property type="protein sequence ID" value="SCL15429.1"/>
    <property type="molecule type" value="Genomic_DNA"/>
</dbReference>
<feature type="region of interest" description="Disordered" evidence="1">
    <location>
        <begin position="1"/>
        <end position="21"/>
    </location>
</feature>
<sequence length="595" mass="59228">MSDDVTTSPPGEAAVGPPARGRRKLWMAAGVAGLTGVVGLAALGGVAARDDRSGGTQRVSDARASTPEQQVSDAGAAEGADARGGDDRADGQWGGDTDKDRSGKDHGRQGGGKDHNRQGGKGREVPCNSDKLIQAVVEANREHGDVLHLAKGCTYELTRSGEGGGLPVITRSITLKGHDSKIVRAAVSDYFRIFTVGRSGHLTLKNVTVMGGQTGPELVGPPVPPAAVDLFGSTTATTRAAKPATAGATPPAKPARAATGTANKTAKVAKPSKAAKPSKTAKANKPVKAAAVPPSGAAVAPLVEAGPSDGAGILVLRGGTADIEHSELVQNHAGGHGGAIANYGTTRVAHSLIERNSSAGVGGGIFNAGVLRVEESKVANNSARIGGGGIGNGVPANGTSVEGGTVWVWKSTISHNRTSGLGGGVLDDGGTTTLAQSQLTDNDAGQDVGGVVALNDSELTLEHVLVARNAADGDAGGVGVGEGSTVVATHTTIAENVAVTSSGGLFNVGGDVVLRDSAVVANQAVGLTAIGGGILNRSGTIRLVGTKVSYNFAPQAPGGIFTDNDGVSIDRTSAVTGNRPTNCVGSPVIPNRCFG</sequence>
<feature type="region of interest" description="Disordered" evidence="1">
    <location>
        <begin position="240"/>
        <end position="287"/>
    </location>
</feature>
<proteinExistence type="predicted"/>
<accession>A0A1C6RE44</accession>
<name>A0A1C6RE44_9ACTN</name>
<feature type="transmembrane region" description="Helical" evidence="2">
    <location>
        <begin position="25"/>
        <end position="48"/>
    </location>
</feature>
<dbReference type="AlphaFoldDB" id="A0A1C6RE44"/>
<dbReference type="RefSeq" id="WP_091076102.1">
    <property type="nucleotide sequence ID" value="NZ_FMHT01000003.1"/>
</dbReference>
<feature type="region of interest" description="Disordered" evidence="1">
    <location>
        <begin position="46"/>
        <end position="126"/>
    </location>
</feature>